<keyword evidence="1" id="KW-1133">Transmembrane helix</keyword>
<sequence length="40" mass="4878">MQEWITYGILAALLMLFFFFYLMIRRTVQGFKEGMRGNRK</sequence>
<evidence type="ECO:0000256" key="1">
    <source>
        <dbReference type="SAM" id="Phobius"/>
    </source>
</evidence>
<evidence type="ECO:0000313" key="3">
    <source>
        <dbReference type="Proteomes" id="UP000199062"/>
    </source>
</evidence>
<gene>
    <name evidence="2" type="ORF">SAMN05216559_0152</name>
</gene>
<dbReference type="Pfam" id="PF25258">
    <property type="entry name" value="DUF7859"/>
    <property type="match status" value="1"/>
</dbReference>
<dbReference type="EMBL" id="FOZK01000001">
    <property type="protein sequence ID" value="SFR85925.1"/>
    <property type="molecule type" value="Genomic_DNA"/>
</dbReference>
<dbReference type="InterPro" id="IPR057181">
    <property type="entry name" value="DUF7859"/>
</dbReference>
<accession>A0A1I6K3T1</accession>
<name>A0A1I6K3T1_9EURY</name>
<proteinExistence type="predicted"/>
<dbReference type="AlphaFoldDB" id="A0A1I6K3T1"/>
<dbReference type="Proteomes" id="UP000199062">
    <property type="component" value="Unassembled WGS sequence"/>
</dbReference>
<keyword evidence="1" id="KW-0812">Transmembrane</keyword>
<evidence type="ECO:0000313" key="2">
    <source>
        <dbReference type="EMBL" id="SFR85925.1"/>
    </source>
</evidence>
<keyword evidence="3" id="KW-1185">Reference proteome</keyword>
<organism evidence="2 3">
    <name type="scientific">Halomicrobium zhouii</name>
    <dbReference type="NCBI Taxonomy" id="767519"/>
    <lineage>
        <taxon>Archaea</taxon>
        <taxon>Methanobacteriati</taxon>
        <taxon>Methanobacteriota</taxon>
        <taxon>Stenosarchaea group</taxon>
        <taxon>Halobacteria</taxon>
        <taxon>Halobacteriales</taxon>
        <taxon>Haloarculaceae</taxon>
        <taxon>Halomicrobium</taxon>
    </lineage>
</organism>
<keyword evidence="1" id="KW-0472">Membrane</keyword>
<dbReference type="RefSeq" id="WP_281244858.1">
    <property type="nucleotide sequence ID" value="NZ_FOZK01000001.1"/>
</dbReference>
<protein>
    <submittedName>
        <fullName evidence="2">Uncharacterized protein</fullName>
    </submittedName>
</protein>
<dbReference type="STRING" id="767519.SAMN05216559_0152"/>
<feature type="transmembrane region" description="Helical" evidence="1">
    <location>
        <begin position="6"/>
        <end position="24"/>
    </location>
</feature>
<reference evidence="2 3" key="1">
    <citation type="submission" date="2016-10" db="EMBL/GenBank/DDBJ databases">
        <authorList>
            <person name="de Groot N.N."/>
        </authorList>
    </citation>
    <scope>NUCLEOTIDE SEQUENCE [LARGE SCALE GENOMIC DNA]</scope>
    <source>
        <strain evidence="2 3">CGMCC 1.10457</strain>
    </source>
</reference>